<dbReference type="CDD" id="cd01948">
    <property type="entry name" value="EAL"/>
    <property type="match status" value="1"/>
</dbReference>
<dbReference type="PANTHER" id="PTHR44757:SF2">
    <property type="entry name" value="BIOFILM ARCHITECTURE MAINTENANCE PROTEIN MBAA"/>
    <property type="match status" value="1"/>
</dbReference>
<feature type="domain" description="PAS" evidence="3">
    <location>
        <begin position="374"/>
        <end position="419"/>
    </location>
</feature>
<feature type="domain" description="GGDEF" evidence="6">
    <location>
        <begin position="531"/>
        <end position="664"/>
    </location>
</feature>
<comment type="caution">
    <text evidence="7">The sequence shown here is derived from an EMBL/GenBank/DDBJ whole genome shotgun (WGS) entry which is preliminary data.</text>
</comment>
<feature type="domain" description="PAC" evidence="4">
    <location>
        <begin position="201"/>
        <end position="252"/>
    </location>
</feature>
<evidence type="ECO:0000259" key="5">
    <source>
        <dbReference type="PROSITE" id="PS50883"/>
    </source>
</evidence>
<dbReference type="STRING" id="702114.A1355_04745"/>
<proteinExistence type="predicted"/>
<dbReference type="PROSITE" id="PS50887">
    <property type="entry name" value="GGDEF"/>
    <property type="match status" value="1"/>
</dbReference>
<dbReference type="InterPro" id="IPR001610">
    <property type="entry name" value="PAC"/>
</dbReference>
<comment type="cofactor">
    <cofactor evidence="1">
        <name>Mg(2+)</name>
        <dbReference type="ChEBI" id="CHEBI:18420"/>
    </cofactor>
</comment>
<dbReference type="PANTHER" id="PTHR44757">
    <property type="entry name" value="DIGUANYLATE CYCLASE DGCP"/>
    <property type="match status" value="1"/>
</dbReference>
<reference evidence="8" key="1">
    <citation type="submission" date="2016-03" db="EMBL/GenBank/DDBJ databases">
        <authorList>
            <person name="Heylen K."/>
            <person name="De Vos P."/>
            <person name="Vekeman B."/>
        </authorList>
    </citation>
    <scope>NUCLEOTIDE SEQUENCE [LARGE SCALE GENOMIC DNA]</scope>
    <source>
        <strain evidence="8">R-45383</strain>
    </source>
</reference>
<name>A0A177NMJ0_9GAMM</name>
<dbReference type="SMART" id="SM00091">
    <property type="entry name" value="PAS"/>
    <property type="match status" value="3"/>
</dbReference>
<dbReference type="CDD" id="cd00130">
    <property type="entry name" value="PAS"/>
    <property type="match status" value="3"/>
</dbReference>
<organism evidence="7 8">
    <name type="scientific">Methylomonas koyamae</name>
    <dbReference type="NCBI Taxonomy" id="702114"/>
    <lineage>
        <taxon>Bacteria</taxon>
        <taxon>Pseudomonadati</taxon>
        <taxon>Pseudomonadota</taxon>
        <taxon>Gammaproteobacteria</taxon>
        <taxon>Methylococcales</taxon>
        <taxon>Methylococcaceae</taxon>
        <taxon>Methylomonas</taxon>
    </lineage>
</organism>
<dbReference type="Pfam" id="PF00563">
    <property type="entry name" value="EAL"/>
    <property type="match status" value="1"/>
</dbReference>
<feature type="domain" description="PAS" evidence="3">
    <location>
        <begin position="125"/>
        <end position="190"/>
    </location>
</feature>
<dbReference type="Gene3D" id="3.30.70.270">
    <property type="match status" value="1"/>
</dbReference>
<dbReference type="Pfam" id="PF08448">
    <property type="entry name" value="PAS_4"/>
    <property type="match status" value="1"/>
</dbReference>
<feature type="domain" description="PAC" evidence="4">
    <location>
        <begin position="326"/>
        <end position="377"/>
    </location>
</feature>
<dbReference type="SMART" id="SM00052">
    <property type="entry name" value="EAL"/>
    <property type="match status" value="1"/>
</dbReference>
<dbReference type="PROSITE" id="PS50883">
    <property type="entry name" value="EAL"/>
    <property type="match status" value="1"/>
</dbReference>
<dbReference type="PROSITE" id="PS50113">
    <property type="entry name" value="PAC"/>
    <property type="match status" value="3"/>
</dbReference>
<evidence type="ECO:0008006" key="9">
    <source>
        <dbReference type="Google" id="ProtNLM"/>
    </source>
</evidence>
<evidence type="ECO:0000259" key="6">
    <source>
        <dbReference type="PROSITE" id="PS50887"/>
    </source>
</evidence>
<dbReference type="InterPro" id="IPR043128">
    <property type="entry name" value="Rev_trsase/Diguanyl_cyclase"/>
</dbReference>
<protein>
    <recommendedName>
        <fullName evidence="9">Diguanylate cyclase</fullName>
    </recommendedName>
</protein>
<dbReference type="NCBIfam" id="TIGR00254">
    <property type="entry name" value="GGDEF"/>
    <property type="match status" value="1"/>
</dbReference>
<dbReference type="InterPro" id="IPR000160">
    <property type="entry name" value="GGDEF_dom"/>
</dbReference>
<gene>
    <name evidence="7" type="ORF">A1355_04745</name>
</gene>
<dbReference type="Pfam" id="PF00990">
    <property type="entry name" value="GGDEF"/>
    <property type="match status" value="1"/>
</dbReference>
<feature type="domain" description="PAS" evidence="3">
    <location>
        <begin position="253"/>
        <end position="295"/>
    </location>
</feature>
<dbReference type="InterPro" id="IPR035919">
    <property type="entry name" value="EAL_sf"/>
</dbReference>
<feature type="domain" description="EAL" evidence="5">
    <location>
        <begin position="673"/>
        <end position="927"/>
    </location>
</feature>
<evidence type="ECO:0000259" key="3">
    <source>
        <dbReference type="PROSITE" id="PS50112"/>
    </source>
</evidence>
<dbReference type="OrthoDB" id="6597954at2"/>
<sequence>MLISRLRSSARPGKPAARRWMVTLALLTLGRADAVPLPGSLPDHPTIRLGNTLTDQGNPSALSGPASGNVVQPDVLFTPGQVALVALSLMAAFLIWHRLLRKQARTRISALEDRVSARTAELIRSEAQLRATLDNTPNIAVQWYDAAGRVTYWNPASEKLYGWRSEEALGKTLDQLIFTPEATADFRRRMLLAHLQRCPQGPYEVRLHTRDGQMRWMLSTLFTIPLEDNRLGYVCMDTDITERKLAEESLRASEEKLRGLYELAPLGIALTDMDGRYIEFNEAFRVICGYPADELTDIDYWTLTPKEYRHEESLQLESLKHSGRYGPYEKHYRRKDGSLVPINLNGRLVHGPDGREYIWSIVEDISKRKQGEAKLQLAASVFSHAREGIMITNAAGVIVEVNDTFSHITGYSNAEALGKKPSFLHSGRQGQAFYAMMWAELISKGYWSGEIWNRRKDGREFAEMLTISAVHDGDGRIQNYVALFTDITAIKEHQQQLEHIAHYDVLTGLPNRVLLTDRLQQAMLQCERHATSLAVLYIDLDGFKAVNDRYGHDLGDQLLIAVANRLKDTLREGDSLSRIGGDEFIAVLVDLNQAGDFEAVVERLLRATSNPVTIDQIPLQVSASVGITLYPDDQADTDQLLRHADQAMYIAKQAGKNRYHVFDVGRDAAVKVRFENIERIRLALDQGEFCLHYQPKVNLRGGEVVGAEALIRWRHPEQGLLAPALFLPHIDNHPLCVALGEWVVTTALSQIRAWAAVGVHLTVSVNIDAFHLQQADFPARLAALLSAFPDVSPTALELEILETSALQDMAAVIDTMHACRRLGVQFALDDFGTGFSSLTYLRRFPAEILKIDQSFVRDMLEDPDDLTIVKGVIGLATAFKRLVIAEGVETLAHAEVLLENGCELAQGYGIARPMPADRFYEWLTTRSLDAVWTAWLNSAKQSIAPAAEAPQSTTRATDIRTDS</sequence>
<dbReference type="InterPro" id="IPR035965">
    <property type="entry name" value="PAS-like_dom_sf"/>
</dbReference>
<keyword evidence="8" id="KW-1185">Reference proteome</keyword>
<dbReference type="Gene3D" id="3.20.20.450">
    <property type="entry name" value="EAL domain"/>
    <property type="match status" value="1"/>
</dbReference>
<dbReference type="InterPro" id="IPR001633">
    <property type="entry name" value="EAL_dom"/>
</dbReference>
<dbReference type="InterPro" id="IPR013656">
    <property type="entry name" value="PAS_4"/>
</dbReference>
<evidence type="ECO:0000313" key="7">
    <source>
        <dbReference type="EMBL" id="OAI19155.1"/>
    </source>
</evidence>
<dbReference type="Pfam" id="PF13426">
    <property type="entry name" value="PAS_9"/>
    <property type="match status" value="2"/>
</dbReference>
<dbReference type="GO" id="GO:0003824">
    <property type="term" value="F:catalytic activity"/>
    <property type="evidence" value="ECO:0007669"/>
    <property type="project" value="UniProtKB-ARBA"/>
</dbReference>
<dbReference type="RefSeq" id="WP_064028166.1">
    <property type="nucleotide sequence ID" value="NZ_LUUK01000161.1"/>
</dbReference>
<dbReference type="InterPro" id="IPR052155">
    <property type="entry name" value="Biofilm_reg_signaling"/>
</dbReference>
<dbReference type="FunFam" id="3.30.70.270:FF:000001">
    <property type="entry name" value="Diguanylate cyclase domain protein"/>
    <property type="match status" value="1"/>
</dbReference>
<dbReference type="NCBIfam" id="TIGR00229">
    <property type="entry name" value="sensory_box"/>
    <property type="match status" value="3"/>
</dbReference>
<feature type="region of interest" description="Disordered" evidence="2">
    <location>
        <begin position="46"/>
        <end position="65"/>
    </location>
</feature>
<feature type="compositionally biased region" description="Polar residues" evidence="2">
    <location>
        <begin position="49"/>
        <end position="61"/>
    </location>
</feature>
<feature type="domain" description="PAC" evidence="4">
    <location>
        <begin position="447"/>
        <end position="499"/>
    </location>
</feature>
<dbReference type="SMART" id="SM00086">
    <property type="entry name" value="PAC"/>
    <property type="match status" value="3"/>
</dbReference>
<dbReference type="EMBL" id="LUUK01000161">
    <property type="protein sequence ID" value="OAI19155.1"/>
    <property type="molecule type" value="Genomic_DNA"/>
</dbReference>
<evidence type="ECO:0000256" key="2">
    <source>
        <dbReference type="SAM" id="MobiDB-lite"/>
    </source>
</evidence>
<dbReference type="InterPro" id="IPR000700">
    <property type="entry name" value="PAS-assoc_C"/>
</dbReference>
<dbReference type="CDD" id="cd01949">
    <property type="entry name" value="GGDEF"/>
    <property type="match status" value="1"/>
</dbReference>
<dbReference type="SMART" id="SM00267">
    <property type="entry name" value="GGDEF"/>
    <property type="match status" value="1"/>
</dbReference>
<dbReference type="PROSITE" id="PS50112">
    <property type="entry name" value="PAS"/>
    <property type="match status" value="3"/>
</dbReference>
<dbReference type="SUPFAM" id="SSF55785">
    <property type="entry name" value="PYP-like sensor domain (PAS domain)"/>
    <property type="match status" value="3"/>
</dbReference>
<dbReference type="AlphaFoldDB" id="A0A177NMJ0"/>
<dbReference type="SUPFAM" id="SSF55073">
    <property type="entry name" value="Nucleotide cyclase"/>
    <property type="match status" value="1"/>
</dbReference>
<evidence type="ECO:0000256" key="1">
    <source>
        <dbReference type="ARBA" id="ARBA00001946"/>
    </source>
</evidence>
<dbReference type="InterPro" id="IPR000014">
    <property type="entry name" value="PAS"/>
</dbReference>
<dbReference type="InterPro" id="IPR029787">
    <property type="entry name" value="Nucleotide_cyclase"/>
</dbReference>
<evidence type="ECO:0000313" key="8">
    <source>
        <dbReference type="Proteomes" id="UP000077628"/>
    </source>
</evidence>
<dbReference type="Proteomes" id="UP000077628">
    <property type="component" value="Unassembled WGS sequence"/>
</dbReference>
<accession>A0A177NMJ0</accession>
<dbReference type="Gene3D" id="3.30.450.20">
    <property type="entry name" value="PAS domain"/>
    <property type="match status" value="3"/>
</dbReference>
<evidence type="ECO:0000259" key="4">
    <source>
        <dbReference type="PROSITE" id="PS50113"/>
    </source>
</evidence>
<dbReference type="SUPFAM" id="SSF141868">
    <property type="entry name" value="EAL domain-like"/>
    <property type="match status" value="1"/>
</dbReference>